<dbReference type="Pfam" id="PF10342">
    <property type="entry name" value="Kre9_KNH"/>
    <property type="match status" value="1"/>
</dbReference>
<evidence type="ECO:0000256" key="2">
    <source>
        <dbReference type="SAM" id="MobiDB-lite"/>
    </source>
</evidence>
<dbReference type="InterPro" id="IPR052982">
    <property type="entry name" value="SRP1/TIP1-like"/>
</dbReference>
<keyword evidence="1 3" id="KW-0732">Signal</keyword>
<gene>
    <name evidence="5" type="ORF">PRZ48_005191</name>
</gene>
<sequence length="304" mass="31071">MSDFSMFSLFTAGLACLAPLAAAYTQPKGDAPEGNPISQPGLNSVVPVGEGFTITWEPTTKGTVTLVLLKGPSSNAVPQYPIVEKTDNDGTYVWTPSKDLAPSDGAQGYGIQLIDDATGQYQYTTQFGISNPDYKAGSSSSSESSKPTESAPSYGHSSSSKSAPAYGTTEAAHYTTEVHTAYTTYCPEATTFAVNNKTYAVSKPTTLTIPNYTITKPAKPTVWAPVGTGSMVSSIAKPHNVTMVAPTGYVPTTIATSAAASSSGSAAAKPTESVSAPPYTGAASTLATSFAGLVLAAGAAVFAL</sequence>
<proteinExistence type="predicted"/>
<feature type="compositionally biased region" description="Low complexity" evidence="2">
    <location>
        <begin position="135"/>
        <end position="153"/>
    </location>
</feature>
<name>A0ABR0ES26_ZASCE</name>
<accession>A0ABR0ES26</accession>
<evidence type="ECO:0000256" key="1">
    <source>
        <dbReference type="ARBA" id="ARBA00022729"/>
    </source>
</evidence>
<evidence type="ECO:0000256" key="3">
    <source>
        <dbReference type="SAM" id="SignalP"/>
    </source>
</evidence>
<reference evidence="5 6" key="1">
    <citation type="journal article" date="2023" name="G3 (Bethesda)">
        <title>A chromosome-level genome assembly of Zasmidium syzygii isolated from banana leaves.</title>
        <authorList>
            <person name="van Westerhoven A.C."/>
            <person name="Mehrabi R."/>
            <person name="Talebi R."/>
            <person name="Steentjes M.B.F."/>
            <person name="Corcolon B."/>
            <person name="Chong P.A."/>
            <person name="Kema G.H.J."/>
            <person name="Seidl M.F."/>
        </authorList>
    </citation>
    <scope>NUCLEOTIDE SEQUENCE [LARGE SCALE GENOMIC DNA]</scope>
    <source>
        <strain evidence="5 6">P124</strain>
    </source>
</reference>
<protein>
    <recommendedName>
        <fullName evidence="4">Yeast cell wall synthesis Kre9/Knh1-like N-terminal domain-containing protein</fullName>
    </recommendedName>
</protein>
<feature type="region of interest" description="Disordered" evidence="2">
    <location>
        <begin position="133"/>
        <end position="162"/>
    </location>
</feature>
<dbReference type="PANTHER" id="PTHR40633">
    <property type="entry name" value="MATRIX PROTEIN, PUTATIVE (AFU_ORTHOLOGUE AFUA_8G05410)-RELATED"/>
    <property type="match status" value="1"/>
</dbReference>
<feature type="chain" id="PRO_5046891535" description="Yeast cell wall synthesis Kre9/Knh1-like N-terminal domain-containing protein" evidence="3">
    <location>
        <begin position="24"/>
        <end position="304"/>
    </location>
</feature>
<feature type="domain" description="Yeast cell wall synthesis Kre9/Knh1-like N-terminal" evidence="4">
    <location>
        <begin position="39"/>
        <end position="129"/>
    </location>
</feature>
<comment type="caution">
    <text evidence="5">The sequence shown here is derived from an EMBL/GenBank/DDBJ whole genome shotgun (WGS) entry which is preliminary data.</text>
</comment>
<dbReference type="PANTHER" id="PTHR40633:SF1">
    <property type="entry name" value="GPI ANCHORED SERINE-THREONINE RICH PROTEIN (AFU_ORTHOLOGUE AFUA_1G03630)"/>
    <property type="match status" value="1"/>
</dbReference>
<organism evidence="5 6">
    <name type="scientific">Zasmidium cellare</name>
    <name type="common">Wine cellar mold</name>
    <name type="synonym">Racodium cellare</name>
    <dbReference type="NCBI Taxonomy" id="395010"/>
    <lineage>
        <taxon>Eukaryota</taxon>
        <taxon>Fungi</taxon>
        <taxon>Dikarya</taxon>
        <taxon>Ascomycota</taxon>
        <taxon>Pezizomycotina</taxon>
        <taxon>Dothideomycetes</taxon>
        <taxon>Dothideomycetidae</taxon>
        <taxon>Mycosphaerellales</taxon>
        <taxon>Mycosphaerellaceae</taxon>
        <taxon>Zasmidium</taxon>
    </lineage>
</organism>
<evidence type="ECO:0000313" key="6">
    <source>
        <dbReference type="Proteomes" id="UP001305779"/>
    </source>
</evidence>
<evidence type="ECO:0000313" key="5">
    <source>
        <dbReference type="EMBL" id="KAK4504275.1"/>
    </source>
</evidence>
<dbReference type="Proteomes" id="UP001305779">
    <property type="component" value="Unassembled WGS sequence"/>
</dbReference>
<dbReference type="InterPro" id="IPR018466">
    <property type="entry name" value="Kre9/Knh1-like_N"/>
</dbReference>
<feature type="signal peptide" evidence="3">
    <location>
        <begin position="1"/>
        <end position="23"/>
    </location>
</feature>
<dbReference type="EMBL" id="JAXOVC010000003">
    <property type="protein sequence ID" value="KAK4504275.1"/>
    <property type="molecule type" value="Genomic_DNA"/>
</dbReference>
<keyword evidence="6" id="KW-1185">Reference proteome</keyword>
<evidence type="ECO:0000259" key="4">
    <source>
        <dbReference type="Pfam" id="PF10342"/>
    </source>
</evidence>